<reference evidence="1 2" key="1">
    <citation type="submission" date="2015-05" db="EMBL/GenBank/DDBJ databases">
        <authorList>
            <person name="Wang D.B."/>
            <person name="Wang M."/>
        </authorList>
    </citation>
    <scope>NUCLEOTIDE SEQUENCE [LARGE SCALE GENOMIC DNA]</scope>
    <source>
        <strain evidence="1">VL1</strain>
    </source>
</reference>
<organism evidence="1 2">
    <name type="scientific">Verticillium longisporum</name>
    <name type="common">Verticillium dahliae var. longisporum</name>
    <dbReference type="NCBI Taxonomy" id="100787"/>
    <lineage>
        <taxon>Eukaryota</taxon>
        <taxon>Fungi</taxon>
        <taxon>Dikarya</taxon>
        <taxon>Ascomycota</taxon>
        <taxon>Pezizomycotina</taxon>
        <taxon>Sordariomycetes</taxon>
        <taxon>Hypocreomycetidae</taxon>
        <taxon>Glomerellales</taxon>
        <taxon>Plectosphaerellaceae</taxon>
        <taxon>Verticillium</taxon>
    </lineage>
</organism>
<gene>
    <name evidence="1" type="ORF">BN1708_018693</name>
</gene>
<accession>A0A0G4MAL7</accession>
<dbReference type="Proteomes" id="UP000044602">
    <property type="component" value="Unassembled WGS sequence"/>
</dbReference>
<dbReference type="EMBL" id="CVQH01021687">
    <property type="protein sequence ID" value="CRK31317.1"/>
    <property type="molecule type" value="Genomic_DNA"/>
</dbReference>
<protein>
    <submittedName>
        <fullName evidence="1">Uncharacterized protein</fullName>
    </submittedName>
</protein>
<evidence type="ECO:0000313" key="2">
    <source>
        <dbReference type="Proteomes" id="UP000044602"/>
    </source>
</evidence>
<proteinExistence type="predicted"/>
<feature type="non-terminal residue" evidence="1">
    <location>
        <position position="1"/>
    </location>
</feature>
<dbReference type="AlphaFoldDB" id="A0A0G4MAL7"/>
<keyword evidence="2" id="KW-1185">Reference proteome</keyword>
<evidence type="ECO:0000313" key="1">
    <source>
        <dbReference type="EMBL" id="CRK31317.1"/>
    </source>
</evidence>
<name>A0A0G4MAL7_VERLO</name>
<sequence length="36" mass="4155">PRRAQGPPRPWHLYSVHHPRTTCSCPRCPRLPSHGL</sequence>